<keyword evidence="11 12" id="KW-0472">Membrane</keyword>
<feature type="transmembrane region" description="Helical" evidence="12">
    <location>
        <begin position="187"/>
        <end position="211"/>
    </location>
</feature>
<evidence type="ECO:0000313" key="14">
    <source>
        <dbReference type="Proteomes" id="UP000655094"/>
    </source>
</evidence>
<evidence type="ECO:0000256" key="3">
    <source>
        <dbReference type="ARBA" id="ARBA00022448"/>
    </source>
</evidence>
<dbReference type="GO" id="GO:0046872">
    <property type="term" value="F:metal ion binding"/>
    <property type="evidence" value="ECO:0007669"/>
    <property type="project" value="UniProtKB-UniRule"/>
</dbReference>
<reference evidence="13" key="1">
    <citation type="submission" date="2020-10" db="EMBL/GenBank/DDBJ databases">
        <title>Genome Sequence of ESBL Producing Zambian Clinical Strains.</title>
        <authorList>
            <person name="Shawa M."/>
            <person name="Furuta Y."/>
            <person name="Simbotwe M."/>
            <person name="Mulenga E."/>
            <person name="Mubanga M."/>
            <person name="Mulenga G."/>
            <person name="Kaile C."/>
            <person name="Zorigt T."/>
            <person name="Hang'ombe B."/>
            <person name="Higashi H."/>
        </authorList>
    </citation>
    <scope>NUCLEOTIDE SEQUENCE</scope>
    <source>
        <strain evidence="13">Zam_UTH_09</strain>
    </source>
</reference>
<keyword evidence="10 12" id="KW-0408">Iron</keyword>
<evidence type="ECO:0000256" key="9">
    <source>
        <dbReference type="ARBA" id="ARBA00022989"/>
    </source>
</evidence>
<gene>
    <name evidence="13" type="primary">cydA</name>
    <name evidence="13" type="ORF">KPZU09_22400</name>
</gene>
<keyword evidence="5 12" id="KW-0349">Heme</keyword>
<dbReference type="GO" id="GO:0016682">
    <property type="term" value="F:oxidoreductase activity, acting on diphenols and related substances as donors, oxygen as acceptor"/>
    <property type="evidence" value="ECO:0007669"/>
    <property type="project" value="TreeGrafter"/>
</dbReference>
<keyword evidence="7 12" id="KW-0479">Metal-binding</keyword>
<dbReference type="AlphaFoldDB" id="A0A919HUL7"/>
<organism evidence="13 14">
    <name type="scientific">Klebsiella pneumoniae</name>
    <dbReference type="NCBI Taxonomy" id="573"/>
    <lineage>
        <taxon>Bacteria</taxon>
        <taxon>Pseudomonadati</taxon>
        <taxon>Pseudomonadota</taxon>
        <taxon>Gammaproteobacteria</taxon>
        <taxon>Enterobacterales</taxon>
        <taxon>Enterobacteriaceae</taxon>
        <taxon>Klebsiella/Raoultella group</taxon>
        <taxon>Klebsiella</taxon>
        <taxon>Klebsiella pneumoniae complex</taxon>
    </lineage>
</organism>
<feature type="transmembrane region" description="Helical" evidence="12">
    <location>
        <begin position="223"/>
        <end position="240"/>
    </location>
</feature>
<evidence type="ECO:0000256" key="5">
    <source>
        <dbReference type="ARBA" id="ARBA00022617"/>
    </source>
</evidence>
<keyword evidence="4 12" id="KW-1003">Cell membrane</keyword>
<evidence type="ECO:0000313" key="13">
    <source>
        <dbReference type="EMBL" id="GHK52504.1"/>
    </source>
</evidence>
<dbReference type="PIRSF" id="PIRSF006446">
    <property type="entry name" value="Cyt_quinol_oxidase_1"/>
    <property type="match status" value="1"/>
</dbReference>
<evidence type="ECO:0000256" key="6">
    <source>
        <dbReference type="ARBA" id="ARBA00022692"/>
    </source>
</evidence>
<dbReference type="Pfam" id="PF01654">
    <property type="entry name" value="Cyt_bd_oxida_I"/>
    <property type="match status" value="1"/>
</dbReference>
<feature type="transmembrane region" description="Helical" evidence="12">
    <location>
        <begin position="15"/>
        <end position="39"/>
    </location>
</feature>
<name>A0A919HUL7_KLEPN</name>
<feature type="transmembrane region" description="Helical" evidence="12">
    <location>
        <begin position="59"/>
        <end position="80"/>
    </location>
</feature>
<dbReference type="GO" id="GO:0019646">
    <property type="term" value="P:aerobic electron transport chain"/>
    <property type="evidence" value="ECO:0007669"/>
    <property type="project" value="InterPro"/>
</dbReference>
<comment type="caution">
    <text evidence="13">The sequence shown here is derived from an EMBL/GenBank/DDBJ whole genome shotgun (WGS) entry which is preliminary data.</text>
</comment>
<accession>A0A919HUL7</accession>
<dbReference type="GO" id="GO:0020037">
    <property type="term" value="F:heme binding"/>
    <property type="evidence" value="ECO:0007669"/>
    <property type="project" value="TreeGrafter"/>
</dbReference>
<keyword evidence="8 12" id="KW-0249">Electron transport</keyword>
<dbReference type="GO" id="GO:0005886">
    <property type="term" value="C:plasma membrane"/>
    <property type="evidence" value="ECO:0007669"/>
    <property type="project" value="UniProtKB-SubCell"/>
</dbReference>
<evidence type="ECO:0000256" key="12">
    <source>
        <dbReference type="PIRNR" id="PIRNR006446"/>
    </source>
</evidence>
<comment type="similarity">
    <text evidence="2 12">Belongs to the cytochrome ubiquinol oxidase subunit 1 family.</text>
</comment>
<evidence type="ECO:0000256" key="4">
    <source>
        <dbReference type="ARBA" id="ARBA00022475"/>
    </source>
</evidence>
<evidence type="ECO:0000256" key="10">
    <source>
        <dbReference type="ARBA" id="ARBA00023004"/>
    </source>
</evidence>
<feature type="transmembrane region" description="Helical" evidence="12">
    <location>
        <begin position="324"/>
        <end position="349"/>
    </location>
</feature>
<keyword evidence="3 12" id="KW-0813">Transport</keyword>
<evidence type="ECO:0000256" key="1">
    <source>
        <dbReference type="ARBA" id="ARBA00004651"/>
    </source>
</evidence>
<dbReference type="PANTHER" id="PTHR30365:SF14">
    <property type="entry name" value="CYTOCHROME BD MENAQUINOL OXIDASE SUBUNIT I-RELATED"/>
    <property type="match status" value="1"/>
</dbReference>
<sequence>MWNMFEFDAFHLARLQFAFTVSFHILFPAITIGLASYLVVLEGMWLRTRDNVWRSLYNFWLKIFAVNFGMGVVSGLVMSYQFGTNWSGFSQFAGSITGPLLLYEVLTAFFLEAGFLGVMLFGWNKVPPALHFFTTCMVALGTLVSTFWILASNSWMQTPQGFIIENGHLIPQDWLAIIFNPSFPYRLFHMAIAAFLSSAMFVGASAAWHLLRGNDSPAIRKMLSMAMWMALLVAPIRAVVGDMHGLNTLEHQPAKIAAIEGHWENRPGEATPLLLFGLPDMEQERTRYGLEIPALGSLILTHSLHKQVPALKDFPKEDRPYSPAVFWSFRIMVGMGVLMIALGICSAWLRYRRRLYHSRPFQWFALCMGPAGLIAPVAGWVTTEMGRQPWVIYGLLRTRDAVSLHSTLQMAISLLVFIVVYCAVFGVGYYYIFRLIKKGPQPVTELTSQTAGTRRVRSQRLSRCVMRRTHHEHRYLGDLVCHHCLRHADVYRDGWFRFRYWDAVQRGA</sequence>
<dbReference type="EMBL" id="BNFF01000001">
    <property type="protein sequence ID" value="GHK52504.1"/>
    <property type="molecule type" value="Genomic_DNA"/>
</dbReference>
<dbReference type="GO" id="GO:0009055">
    <property type="term" value="F:electron transfer activity"/>
    <property type="evidence" value="ECO:0007669"/>
    <property type="project" value="UniProtKB-UniRule"/>
</dbReference>
<evidence type="ECO:0000256" key="8">
    <source>
        <dbReference type="ARBA" id="ARBA00022982"/>
    </source>
</evidence>
<dbReference type="Proteomes" id="UP000655094">
    <property type="component" value="Unassembled WGS sequence"/>
</dbReference>
<feature type="transmembrane region" description="Helical" evidence="12">
    <location>
        <begin position="361"/>
        <end position="381"/>
    </location>
</feature>
<dbReference type="InterPro" id="IPR002585">
    <property type="entry name" value="Cyt-d_ubiquinol_oxidase_su_1"/>
</dbReference>
<feature type="transmembrane region" description="Helical" evidence="12">
    <location>
        <begin position="410"/>
        <end position="432"/>
    </location>
</feature>
<evidence type="ECO:0000256" key="11">
    <source>
        <dbReference type="ARBA" id="ARBA00023136"/>
    </source>
</evidence>
<dbReference type="PANTHER" id="PTHR30365">
    <property type="entry name" value="CYTOCHROME D UBIQUINOL OXIDASE"/>
    <property type="match status" value="1"/>
</dbReference>
<keyword evidence="6 12" id="KW-0812">Transmembrane</keyword>
<proteinExistence type="inferred from homology"/>
<evidence type="ECO:0000256" key="7">
    <source>
        <dbReference type="ARBA" id="ARBA00022723"/>
    </source>
</evidence>
<keyword evidence="9 12" id="KW-1133">Transmembrane helix</keyword>
<feature type="transmembrane region" description="Helical" evidence="12">
    <location>
        <begin position="100"/>
        <end position="123"/>
    </location>
</feature>
<dbReference type="GO" id="GO:0070069">
    <property type="term" value="C:cytochrome complex"/>
    <property type="evidence" value="ECO:0007669"/>
    <property type="project" value="UniProtKB-UniRule"/>
</dbReference>
<feature type="transmembrane region" description="Helical" evidence="12">
    <location>
        <begin position="130"/>
        <end position="151"/>
    </location>
</feature>
<evidence type="ECO:0000256" key="2">
    <source>
        <dbReference type="ARBA" id="ARBA00009819"/>
    </source>
</evidence>
<comment type="subcellular location">
    <subcellularLocation>
        <location evidence="12">Cell inner membrane</location>
    </subcellularLocation>
    <subcellularLocation>
        <location evidence="1">Cell membrane</location>
        <topology evidence="1">Multi-pass membrane protein</topology>
    </subcellularLocation>
</comment>
<protein>
    <submittedName>
        <fullName evidence="13">Cytochrome ubiquinol oxidase subunit I</fullName>
    </submittedName>
</protein>